<accession>A0A418IBF7</accession>
<gene>
    <name evidence="6" type="ORF">BU112_14710</name>
</gene>
<reference evidence="6 7" key="1">
    <citation type="journal article" date="2016" name="Front. Microbiol.">
        <title>Comprehensive Phylogenetic Analysis of Bovine Non-aureus Staphylococci Species Based on Whole-Genome Sequencing.</title>
        <authorList>
            <person name="Naushad S."/>
            <person name="Barkema H.W."/>
            <person name="Luby C."/>
            <person name="Condas L.A."/>
            <person name="Nobrega D.B."/>
            <person name="Carson D.A."/>
            <person name="De Buck J."/>
        </authorList>
    </citation>
    <scope>NUCLEOTIDE SEQUENCE [LARGE SCALE GENOMIC DNA]</scope>
    <source>
        <strain evidence="6 7">SNUC 4554</strain>
    </source>
</reference>
<evidence type="ECO:0000313" key="6">
    <source>
        <dbReference type="EMBL" id="RIM95426.1"/>
    </source>
</evidence>
<evidence type="ECO:0000256" key="3">
    <source>
        <dbReference type="ARBA" id="ARBA00022729"/>
    </source>
</evidence>
<dbReference type="OrthoDB" id="2414010at2"/>
<evidence type="ECO:0000256" key="4">
    <source>
        <dbReference type="ARBA" id="ARBA00093777"/>
    </source>
</evidence>
<comment type="similarity">
    <text evidence="4">Belongs to the IsaB family.</text>
</comment>
<evidence type="ECO:0000313" key="7">
    <source>
        <dbReference type="Proteomes" id="UP000286317"/>
    </source>
</evidence>
<dbReference type="AlphaFoldDB" id="A0A418IBF7"/>
<comment type="caution">
    <text evidence="6">The sequence shown here is derived from an EMBL/GenBank/DDBJ whole genome shotgun (WGS) entry which is preliminary data.</text>
</comment>
<keyword evidence="3" id="KW-0732">Signal</keyword>
<evidence type="ECO:0000256" key="5">
    <source>
        <dbReference type="ARBA" id="ARBA00093792"/>
    </source>
</evidence>
<protein>
    <recommendedName>
        <fullName evidence="5">Immunodominant staphylococcal antigen B</fullName>
    </recommendedName>
</protein>
<proteinExistence type="inferred from homology"/>
<name>A0A418IBF7_9STAP</name>
<dbReference type="NCBIfam" id="NF047686">
    <property type="entry name" value="IsaB_fam"/>
    <property type="match status" value="1"/>
</dbReference>
<sequence length="169" mass="18551">MKNISKITLASSIAFSSVLGLSFVNSGDSHIEAEAAQTPYYNYEGYAGNDSSFLLDKEFMNGIKYNNLTFNGIKVTDNTGNDRLTKYDQSFSGVSENHKSANSVDFNVKDQLTVQQLKNAYGSSLIKMKTHENSNDIYVYRPNNDIGVMFNTNNDNVTDVHIGYGGAGG</sequence>
<dbReference type="Proteomes" id="UP000286317">
    <property type="component" value="Unassembled WGS sequence"/>
</dbReference>
<keyword evidence="7" id="KW-1185">Reference proteome</keyword>
<dbReference type="InterPro" id="IPR058086">
    <property type="entry name" value="IsaB"/>
</dbReference>
<keyword evidence="2" id="KW-0964">Secreted</keyword>
<evidence type="ECO:0000256" key="2">
    <source>
        <dbReference type="ARBA" id="ARBA00022525"/>
    </source>
</evidence>
<dbReference type="EMBL" id="QXUF01000232">
    <property type="protein sequence ID" value="RIM95426.1"/>
    <property type="molecule type" value="Genomic_DNA"/>
</dbReference>
<dbReference type="RefSeq" id="WP_107550217.1">
    <property type="nucleotide sequence ID" value="NZ_JAWVBH010000001.1"/>
</dbReference>
<comment type="subcellular location">
    <subcellularLocation>
        <location evidence="1">Secreted</location>
    </subcellularLocation>
</comment>
<evidence type="ECO:0000256" key="1">
    <source>
        <dbReference type="ARBA" id="ARBA00004613"/>
    </source>
</evidence>
<organism evidence="6 7">
    <name type="scientific">Staphylococcus shinii</name>
    <dbReference type="NCBI Taxonomy" id="2912228"/>
    <lineage>
        <taxon>Bacteria</taxon>
        <taxon>Bacillati</taxon>
        <taxon>Bacillota</taxon>
        <taxon>Bacilli</taxon>
        <taxon>Bacillales</taxon>
        <taxon>Staphylococcaceae</taxon>
        <taxon>Staphylococcus</taxon>
    </lineage>
</organism>